<dbReference type="OrthoDB" id="540004at2759"/>
<gene>
    <name evidence="7" type="ORF">A1O3_00516</name>
</gene>
<keyword evidence="3 6" id="KW-1133">Transmembrane helix</keyword>
<feature type="compositionally biased region" description="Low complexity" evidence="5">
    <location>
        <begin position="357"/>
        <end position="374"/>
    </location>
</feature>
<evidence type="ECO:0000313" key="8">
    <source>
        <dbReference type="Proteomes" id="UP000019478"/>
    </source>
</evidence>
<evidence type="ECO:0000256" key="6">
    <source>
        <dbReference type="SAM" id="Phobius"/>
    </source>
</evidence>
<comment type="subcellular location">
    <subcellularLocation>
        <location evidence="1">Membrane</location>
        <topology evidence="1">Single-pass membrane protein</topology>
    </subcellularLocation>
</comment>
<feature type="region of interest" description="Disordered" evidence="5">
    <location>
        <begin position="350"/>
        <end position="386"/>
    </location>
</feature>
<dbReference type="Gene3D" id="2.120.10.80">
    <property type="entry name" value="Kelch-type beta propeller"/>
    <property type="match status" value="1"/>
</dbReference>
<organism evidence="7 8">
    <name type="scientific">Capronia epimyces CBS 606.96</name>
    <dbReference type="NCBI Taxonomy" id="1182542"/>
    <lineage>
        <taxon>Eukaryota</taxon>
        <taxon>Fungi</taxon>
        <taxon>Dikarya</taxon>
        <taxon>Ascomycota</taxon>
        <taxon>Pezizomycotina</taxon>
        <taxon>Eurotiomycetes</taxon>
        <taxon>Chaetothyriomycetidae</taxon>
        <taxon>Chaetothyriales</taxon>
        <taxon>Herpotrichiellaceae</taxon>
        <taxon>Capronia</taxon>
    </lineage>
</organism>
<proteinExistence type="predicted"/>
<protein>
    <recommendedName>
        <fullName evidence="9">Kelch repeat protein</fullName>
    </recommendedName>
</protein>
<dbReference type="GO" id="GO:0071944">
    <property type="term" value="C:cell periphery"/>
    <property type="evidence" value="ECO:0007669"/>
    <property type="project" value="UniProtKB-ARBA"/>
</dbReference>
<keyword evidence="2 6" id="KW-0812">Transmembrane</keyword>
<dbReference type="PANTHER" id="PTHR15549">
    <property type="entry name" value="PAIRED IMMUNOGLOBULIN-LIKE TYPE 2 RECEPTOR"/>
    <property type="match status" value="1"/>
</dbReference>
<accession>W9YRU4</accession>
<dbReference type="PANTHER" id="PTHR15549:SF33">
    <property type="entry name" value="MEMBRANE PROTEIN WSC4, PUTATIVE (AFU_ORTHOLOGUE AFUA_5G09020)-RELATED"/>
    <property type="match status" value="1"/>
</dbReference>
<dbReference type="GeneID" id="19164656"/>
<dbReference type="GO" id="GO:0016020">
    <property type="term" value="C:membrane"/>
    <property type="evidence" value="ECO:0007669"/>
    <property type="project" value="UniProtKB-SubCell"/>
</dbReference>
<reference evidence="7 8" key="1">
    <citation type="submission" date="2013-03" db="EMBL/GenBank/DDBJ databases">
        <title>The Genome Sequence of Capronia epimyces CBS 606.96.</title>
        <authorList>
            <consortium name="The Broad Institute Genomics Platform"/>
            <person name="Cuomo C."/>
            <person name="de Hoog S."/>
            <person name="Gorbushina A."/>
            <person name="Walker B."/>
            <person name="Young S.K."/>
            <person name="Zeng Q."/>
            <person name="Gargeya S."/>
            <person name="Fitzgerald M."/>
            <person name="Haas B."/>
            <person name="Abouelleil A."/>
            <person name="Allen A.W."/>
            <person name="Alvarado L."/>
            <person name="Arachchi H.M."/>
            <person name="Berlin A.M."/>
            <person name="Chapman S.B."/>
            <person name="Gainer-Dewar J."/>
            <person name="Goldberg J."/>
            <person name="Griggs A."/>
            <person name="Gujja S."/>
            <person name="Hansen M."/>
            <person name="Howarth C."/>
            <person name="Imamovic A."/>
            <person name="Ireland A."/>
            <person name="Larimer J."/>
            <person name="McCowan C."/>
            <person name="Murphy C."/>
            <person name="Pearson M."/>
            <person name="Poon T.W."/>
            <person name="Priest M."/>
            <person name="Roberts A."/>
            <person name="Saif S."/>
            <person name="Shea T."/>
            <person name="Sisk P."/>
            <person name="Sykes S."/>
            <person name="Wortman J."/>
            <person name="Nusbaum C."/>
            <person name="Birren B."/>
        </authorList>
    </citation>
    <scope>NUCLEOTIDE SEQUENCE [LARGE SCALE GENOMIC DNA]</scope>
    <source>
        <strain evidence="7 8">CBS 606.96</strain>
    </source>
</reference>
<dbReference type="HOGENOM" id="CLU_012508_3_0_1"/>
<dbReference type="SUPFAM" id="SSF50965">
    <property type="entry name" value="Galactose oxidase, central domain"/>
    <property type="match status" value="1"/>
</dbReference>
<keyword evidence="4 6" id="KW-0472">Membrane</keyword>
<evidence type="ECO:0000256" key="1">
    <source>
        <dbReference type="ARBA" id="ARBA00004167"/>
    </source>
</evidence>
<evidence type="ECO:0000256" key="3">
    <source>
        <dbReference type="ARBA" id="ARBA00022989"/>
    </source>
</evidence>
<dbReference type="Gene3D" id="1.20.5.510">
    <property type="entry name" value="Single helix bin"/>
    <property type="match status" value="1"/>
</dbReference>
<evidence type="ECO:0008006" key="9">
    <source>
        <dbReference type="Google" id="ProtNLM"/>
    </source>
</evidence>
<evidence type="ECO:0000313" key="7">
    <source>
        <dbReference type="EMBL" id="EXJ91966.1"/>
    </source>
</evidence>
<dbReference type="STRING" id="1182542.W9YRU4"/>
<keyword evidence="8" id="KW-1185">Reference proteome</keyword>
<sequence length="481" mass="51748">MQLVRQPLLFYDKPNNVVRRYGGWPYEAVDFDSEVWSFEPGSSVINWVNNTAGDVTPTNNGLSLDSQGPFASANAFSDSTFFSLGGNIMAPGDFPNMTVMAGLVTQDFASTTWSNKSAELPTQSKFRTEARAVHVPNFGEEGFLVVVGGEAPPTEVSVYETGFAMVDMSVITLYDIANDTWFTQEATGDIPPPRSEFCAVGTPSSDGQYFELFVYGGSTNSTFDLNHGDDEGYLNVYALSLPAFRWFKSSASTPARRACNTCSVIGNRQMISIGGRLPSSLEASGQAQDPWANGIGVFDLTDFVWKDHYDAAAAAYESPDVVKKYYSSDYQEPAWGENAQSLASVFAYTPTKSSDAPGNTTSPGGSSTGGSSPDNNEKKSQSSHTGAIAGGVVGGVLGLAAILGLGYWIRRRRRPSNVPSEKQHWHELEPPTDSVPSPNIYEADTSKPRSELDGVAPKYQTVAELPANANDDDGGRLQPGR</sequence>
<feature type="region of interest" description="Disordered" evidence="5">
    <location>
        <begin position="462"/>
        <end position="481"/>
    </location>
</feature>
<dbReference type="eggNOG" id="ENOG502SMKA">
    <property type="taxonomic scope" value="Eukaryota"/>
</dbReference>
<name>W9YRU4_9EURO</name>
<dbReference type="AlphaFoldDB" id="W9YRU4"/>
<evidence type="ECO:0000256" key="2">
    <source>
        <dbReference type="ARBA" id="ARBA00022692"/>
    </source>
</evidence>
<evidence type="ECO:0000256" key="5">
    <source>
        <dbReference type="SAM" id="MobiDB-lite"/>
    </source>
</evidence>
<feature type="transmembrane region" description="Helical" evidence="6">
    <location>
        <begin position="387"/>
        <end position="409"/>
    </location>
</feature>
<dbReference type="InterPro" id="IPR011043">
    <property type="entry name" value="Gal_Oxase/kelch_b-propeller"/>
</dbReference>
<dbReference type="InterPro" id="IPR015915">
    <property type="entry name" value="Kelch-typ_b-propeller"/>
</dbReference>
<dbReference type="InterPro" id="IPR051694">
    <property type="entry name" value="Immunoregulatory_rcpt-like"/>
</dbReference>
<dbReference type="EMBL" id="AMGY01000001">
    <property type="protein sequence ID" value="EXJ91966.1"/>
    <property type="molecule type" value="Genomic_DNA"/>
</dbReference>
<feature type="region of interest" description="Disordered" evidence="5">
    <location>
        <begin position="418"/>
        <end position="454"/>
    </location>
</feature>
<comment type="caution">
    <text evidence="7">The sequence shown here is derived from an EMBL/GenBank/DDBJ whole genome shotgun (WGS) entry which is preliminary data.</text>
</comment>
<dbReference type="Proteomes" id="UP000019478">
    <property type="component" value="Unassembled WGS sequence"/>
</dbReference>
<evidence type="ECO:0000256" key="4">
    <source>
        <dbReference type="ARBA" id="ARBA00023136"/>
    </source>
</evidence>
<dbReference type="RefSeq" id="XP_007728856.1">
    <property type="nucleotide sequence ID" value="XM_007730666.1"/>
</dbReference>